<dbReference type="InterPro" id="IPR001932">
    <property type="entry name" value="PPM-type_phosphatase-like_dom"/>
</dbReference>
<feature type="domain" description="PPM-type phosphatase" evidence="1">
    <location>
        <begin position="1"/>
        <end position="242"/>
    </location>
</feature>
<proteinExistence type="predicted"/>
<gene>
    <name evidence="2" type="ORF">J2S00_000323</name>
</gene>
<keyword evidence="2" id="KW-0378">Hydrolase</keyword>
<dbReference type="SMART" id="SM00331">
    <property type="entry name" value="PP2C_SIG"/>
    <property type="match status" value="1"/>
</dbReference>
<dbReference type="InterPro" id="IPR036457">
    <property type="entry name" value="PPM-type-like_dom_sf"/>
</dbReference>
<dbReference type="InterPro" id="IPR015655">
    <property type="entry name" value="PP2C"/>
</dbReference>
<dbReference type="Pfam" id="PF13672">
    <property type="entry name" value="PP2C_2"/>
    <property type="match status" value="1"/>
</dbReference>
<evidence type="ECO:0000313" key="3">
    <source>
        <dbReference type="Proteomes" id="UP001232445"/>
    </source>
</evidence>
<evidence type="ECO:0000313" key="2">
    <source>
        <dbReference type="EMBL" id="MDQ0337553.1"/>
    </source>
</evidence>
<dbReference type="GO" id="GO:0004722">
    <property type="term" value="F:protein serine/threonine phosphatase activity"/>
    <property type="evidence" value="ECO:0007669"/>
    <property type="project" value="UniProtKB-EC"/>
</dbReference>
<dbReference type="RefSeq" id="WP_307334755.1">
    <property type="nucleotide sequence ID" value="NZ_JAUSUQ010000001.1"/>
</dbReference>
<dbReference type="SUPFAM" id="SSF81606">
    <property type="entry name" value="PP2C-like"/>
    <property type="match status" value="1"/>
</dbReference>
<comment type="caution">
    <text evidence="2">The sequence shown here is derived from an EMBL/GenBank/DDBJ whole genome shotgun (WGS) entry which is preliminary data.</text>
</comment>
<dbReference type="Proteomes" id="UP001232445">
    <property type="component" value="Unassembled WGS sequence"/>
</dbReference>
<organism evidence="2 3">
    <name type="scientific">Caldalkalibacillus uzonensis</name>
    <dbReference type="NCBI Taxonomy" id="353224"/>
    <lineage>
        <taxon>Bacteria</taxon>
        <taxon>Bacillati</taxon>
        <taxon>Bacillota</taxon>
        <taxon>Bacilli</taxon>
        <taxon>Bacillales</taxon>
        <taxon>Bacillaceae</taxon>
        <taxon>Caldalkalibacillus</taxon>
    </lineage>
</organism>
<dbReference type="EC" id="3.1.3.16" evidence="2"/>
<dbReference type="PANTHER" id="PTHR47992">
    <property type="entry name" value="PROTEIN PHOSPHATASE"/>
    <property type="match status" value="1"/>
</dbReference>
<dbReference type="Gene3D" id="3.60.40.10">
    <property type="entry name" value="PPM-type phosphatase domain"/>
    <property type="match status" value="1"/>
</dbReference>
<reference evidence="2 3" key="1">
    <citation type="submission" date="2023-07" db="EMBL/GenBank/DDBJ databases">
        <title>Genomic Encyclopedia of Type Strains, Phase IV (KMG-IV): sequencing the most valuable type-strain genomes for metagenomic binning, comparative biology and taxonomic classification.</title>
        <authorList>
            <person name="Goeker M."/>
        </authorList>
    </citation>
    <scope>NUCLEOTIDE SEQUENCE [LARGE SCALE GENOMIC DNA]</scope>
    <source>
        <strain evidence="2 3">DSM 17740</strain>
    </source>
</reference>
<accession>A0ABU0CMA8</accession>
<dbReference type="EMBL" id="JAUSUQ010000001">
    <property type="protein sequence ID" value="MDQ0337553.1"/>
    <property type="molecule type" value="Genomic_DNA"/>
</dbReference>
<evidence type="ECO:0000259" key="1">
    <source>
        <dbReference type="PROSITE" id="PS51746"/>
    </source>
</evidence>
<dbReference type="PROSITE" id="PS51746">
    <property type="entry name" value="PPM_2"/>
    <property type="match status" value="1"/>
</dbReference>
<name>A0ABU0CMA8_9BACI</name>
<dbReference type="CDD" id="cd00143">
    <property type="entry name" value="PP2Cc"/>
    <property type="match status" value="1"/>
</dbReference>
<dbReference type="NCBIfam" id="NF033484">
    <property type="entry name" value="Stp1_PP2C_phos"/>
    <property type="match status" value="1"/>
</dbReference>
<sequence length="250" mass="27439">MEVAIKTHVGNMREVNEDSAGVFKHDQGVLLAVVADGMGGHQAGDVASKMALDKLQELFHRAEHGQDEEAWKQWLRESIEAANAHIFNYARQNPTHLGMGTTLVAALLLKDCFLIAHVGDSRAYRYVNTQLEMLTEDHSLVNELVRSGQLAPEEAEFHPQRHVITRALGTASDVCVDLGRFDYVGQEQIMLCSDGLSGMVAEQEMKEILDSSRSLDEKASLLLQAALDAGGDDNITLILVSHHDEAGRAK</sequence>
<protein>
    <submittedName>
        <fullName evidence="2">Protein phosphatase</fullName>
        <ecNumber evidence="2">3.1.3.16</ecNumber>
    </submittedName>
</protein>
<keyword evidence="3" id="KW-1185">Reference proteome</keyword>
<dbReference type="SMART" id="SM00332">
    <property type="entry name" value="PP2Cc"/>
    <property type="match status" value="1"/>
</dbReference>